<comment type="caution">
    <text evidence="1">The sequence shown here is derived from an EMBL/GenBank/DDBJ whole genome shotgun (WGS) entry which is preliminary data.</text>
</comment>
<sequence>MEKRIIKWLEVIPKPTKIETVEGAIINIIEETKVNETNESDKNEKEEDKLEEDPNKRFRDFCAGRLLRRHYH</sequence>
<keyword evidence="2" id="KW-1185">Reference proteome</keyword>
<reference evidence="1" key="1">
    <citation type="submission" date="2023-11" db="EMBL/GenBank/DDBJ databases">
        <authorList>
            <person name="Poullet M."/>
        </authorList>
    </citation>
    <scope>NUCLEOTIDE SEQUENCE</scope>
    <source>
        <strain evidence="1">E1834</strain>
    </source>
</reference>
<dbReference type="EMBL" id="CAVMJV010000008">
    <property type="protein sequence ID" value="CAK5036516.1"/>
    <property type="molecule type" value="Genomic_DNA"/>
</dbReference>
<name>A0ACB0Y9D6_MELEN</name>
<gene>
    <name evidence="1" type="ORF">MENTE1834_LOCUS9055</name>
</gene>
<dbReference type="Proteomes" id="UP001497535">
    <property type="component" value="Unassembled WGS sequence"/>
</dbReference>
<evidence type="ECO:0000313" key="1">
    <source>
        <dbReference type="EMBL" id="CAK5036516.1"/>
    </source>
</evidence>
<protein>
    <submittedName>
        <fullName evidence="1">Uncharacterized protein</fullName>
    </submittedName>
</protein>
<proteinExistence type="predicted"/>
<organism evidence="1 2">
    <name type="scientific">Meloidogyne enterolobii</name>
    <name type="common">Root-knot nematode worm</name>
    <name type="synonym">Meloidogyne mayaguensis</name>
    <dbReference type="NCBI Taxonomy" id="390850"/>
    <lineage>
        <taxon>Eukaryota</taxon>
        <taxon>Metazoa</taxon>
        <taxon>Ecdysozoa</taxon>
        <taxon>Nematoda</taxon>
        <taxon>Chromadorea</taxon>
        <taxon>Rhabditida</taxon>
        <taxon>Tylenchina</taxon>
        <taxon>Tylenchomorpha</taxon>
        <taxon>Tylenchoidea</taxon>
        <taxon>Meloidogynidae</taxon>
        <taxon>Meloidogyninae</taxon>
        <taxon>Meloidogyne</taxon>
    </lineage>
</organism>
<evidence type="ECO:0000313" key="2">
    <source>
        <dbReference type="Proteomes" id="UP001497535"/>
    </source>
</evidence>
<accession>A0ACB0Y9D6</accession>